<sequence>KIPLAFDSLIPSPTTHIKSNFQASFLRPLSQPDAVFPSSPLGSRVASSNTTSSDLSTATFVTTSASSSMMSQPADLHQVAAILNMPDLSLKASPTMSPLPAVPTLLSQRTPRTKHSKSQKVQELPSRAIEPSCNKKKRTPSGSCSSRLQTSPSTSLSGSLEGSCILNPRVTLDFHHTSSLLNHVSVYRTNHGTSTPSARLELQSRTSLLSNPTDFIKHMGTIVSSIDSTLSPTSYRHYPMDQTRAADKTVPPLSIKKSDDAKRKNCSASSKTCKINKTPGMNSVHKRSSDYFITSVPNPAKTTVSR</sequence>
<dbReference type="InterPro" id="IPR052237">
    <property type="entry name" value="Ataxin-7-like_regulator"/>
</dbReference>
<dbReference type="PANTHER" id="PTHR15117">
    <property type="entry name" value="ATAXIN 7 RELATED"/>
    <property type="match status" value="1"/>
</dbReference>
<organism evidence="2 3">
    <name type="scientific">Pleurodeles waltl</name>
    <name type="common">Iberian ribbed newt</name>
    <dbReference type="NCBI Taxonomy" id="8319"/>
    <lineage>
        <taxon>Eukaryota</taxon>
        <taxon>Metazoa</taxon>
        <taxon>Chordata</taxon>
        <taxon>Craniata</taxon>
        <taxon>Vertebrata</taxon>
        <taxon>Euteleostomi</taxon>
        <taxon>Amphibia</taxon>
        <taxon>Batrachia</taxon>
        <taxon>Caudata</taxon>
        <taxon>Salamandroidea</taxon>
        <taxon>Salamandridae</taxon>
        <taxon>Pleurodelinae</taxon>
        <taxon>Pleurodeles</taxon>
    </lineage>
</organism>
<dbReference type="EMBL" id="JANPWB010000008">
    <property type="protein sequence ID" value="KAJ1161295.1"/>
    <property type="molecule type" value="Genomic_DNA"/>
</dbReference>
<feature type="region of interest" description="Disordered" evidence="1">
    <location>
        <begin position="254"/>
        <end position="284"/>
    </location>
</feature>
<dbReference type="Proteomes" id="UP001066276">
    <property type="component" value="Chromosome 4_2"/>
</dbReference>
<dbReference type="AlphaFoldDB" id="A0AAV7SAU6"/>
<feature type="compositionally biased region" description="Polar residues" evidence="1">
    <location>
        <begin position="140"/>
        <end position="160"/>
    </location>
</feature>
<proteinExistence type="predicted"/>
<reference evidence="2" key="1">
    <citation type="journal article" date="2022" name="bioRxiv">
        <title>Sequencing and chromosome-scale assembly of the giantPleurodeles waltlgenome.</title>
        <authorList>
            <person name="Brown T."/>
            <person name="Elewa A."/>
            <person name="Iarovenko S."/>
            <person name="Subramanian E."/>
            <person name="Araus A.J."/>
            <person name="Petzold A."/>
            <person name="Susuki M."/>
            <person name="Suzuki K.-i.T."/>
            <person name="Hayashi T."/>
            <person name="Toyoda A."/>
            <person name="Oliveira C."/>
            <person name="Osipova E."/>
            <person name="Leigh N.D."/>
            <person name="Simon A."/>
            <person name="Yun M.H."/>
        </authorList>
    </citation>
    <scope>NUCLEOTIDE SEQUENCE</scope>
    <source>
        <strain evidence="2">20211129_DDA</strain>
        <tissue evidence="2">Liver</tissue>
    </source>
</reference>
<evidence type="ECO:0000256" key="1">
    <source>
        <dbReference type="SAM" id="MobiDB-lite"/>
    </source>
</evidence>
<dbReference type="PANTHER" id="PTHR15117:SF9">
    <property type="entry name" value="ATAXIN-7-LIKE PROTEIN 1"/>
    <property type="match status" value="1"/>
</dbReference>
<gene>
    <name evidence="2" type="ORF">NDU88_001782</name>
</gene>
<comment type="caution">
    <text evidence="2">The sequence shown here is derived from an EMBL/GenBank/DDBJ whole genome shotgun (WGS) entry which is preliminary data.</text>
</comment>
<keyword evidence="3" id="KW-1185">Reference proteome</keyword>
<evidence type="ECO:0000313" key="2">
    <source>
        <dbReference type="EMBL" id="KAJ1161295.1"/>
    </source>
</evidence>
<feature type="non-terminal residue" evidence="2">
    <location>
        <position position="1"/>
    </location>
</feature>
<feature type="non-terminal residue" evidence="2">
    <location>
        <position position="306"/>
    </location>
</feature>
<evidence type="ECO:0000313" key="3">
    <source>
        <dbReference type="Proteomes" id="UP001066276"/>
    </source>
</evidence>
<feature type="region of interest" description="Disordered" evidence="1">
    <location>
        <begin position="94"/>
        <end position="160"/>
    </location>
</feature>
<feature type="compositionally biased region" description="Polar residues" evidence="1">
    <location>
        <begin position="266"/>
        <end position="281"/>
    </location>
</feature>
<accession>A0AAV7SAU6</accession>
<name>A0AAV7SAU6_PLEWA</name>
<protein>
    <submittedName>
        <fullName evidence="2">Uncharacterized protein</fullName>
    </submittedName>
</protein>